<keyword evidence="2" id="KW-1003">Cell membrane</keyword>
<keyword evidence="7 10" id="KW-0472">Membrane</keyword>
<evidence type="ECO:0000313" key="11">
    <source>
        <dbReference type="EMBL" id="KYN02079.1"/>
    </source>
</evidence>
<evidence type="ECO:0000256" key="6">
    <source>
        <dbReference type="ARBA" id="ARBA00022989"/>
    </source>
</evidence>
<evidence type="ECO:0000313" key="12">
    <source>
        <dbReference type="Proteomes" id="UP000078542"/>
    </source>
</evidence>
<dbReference type="PANTHER" id="PTHR21137:SF35">
    <property type="entry name" value="ODORANT RECEPTOR 19A-RELATED"/>
    <property type="match status" value="1"/>
</dbReference>
<evidence type="ECO:0000256" key="5">
    <source>
        <dbReference type="ARBA" id="ARBA00022725"/>
    </source>
</evidence>
<feature type="transmembrane region" description="Helical" evidence="10">
    <location>
        <begin position="368"/>
        <end position="386"/>
    </location>
</feature>
<keyword evidence="4 10" id="KW-0812">Transmembrane</keyword>
<feature type="transmembrane region" description="Helical" evidence="10">
    <location>
        <begin position="126"/>
        <end position="150"/>
    </location>
</feature>
<evidence type="ECO:0000256" key="1">
    <source>
        <dbReference type="ARBA" id="ARBA00004651"/>
    </source>
</evidence>
<dbReference type="GO" id="GO:0005886">
    <property type="term" value="C:plasma membrane"/>
    <property type="evidence" value="ECO:0007669"/>
    <property type="project" value="TreeGrafter"/>
</dbReference>
<dbReference type="AlphaFoldDB" id="A0A195CPP1"/>
<dbReference type="GO" id="GO:0007165">
    <property type="term" value="P:signal transduction"/>
    <property type="evidence" value="ECO:0007669"/>
    <property type="project" value="UniProtKB-KW"/>
</dbReference>
<sequence>MKLLYTKFDQVFQFLQMCNSMPCTWLNADVGKFAFISWKINCNFNILNIIIIQMTLLRAIYEHWHNVMIIMKTLVEFTCMMDLLSNIFICRTKNANIQHILKEIKNFLLASNDYERIVLQKYINRYAFMFISVIICYIITITTFCCTPAFTSRKFPSEGLYPFPTESPFVIFIIYTMQVCAIVQCGLSCGSMDFLFAAFFLYSSARLEMLCLEIQVTKNEKEINSCIKKHQKIIKFVDETKDIVQFSLFKKNILIAIYAICGTFPIIHRQSLGISAQLIFLVISGCLRLCITAWPADDLTENSEWVAMEVYNISWIKKSQDTVKNICFMMQRSQKPLVISMGNLLPTLSLKYYTKNVIMQERVTLKKAIAIVKFSLFVIWFWPLPLGAPKSKILCIKLYQYICILLTTGVLSSIIYALVKNTNDLDVFMRSSFSLFPCGHVIGNILCHLVIYQRLQYVTFEMENFCTLIKPHEEAIVQREYVDKYSNFYGFCISLFYMSLFGLFVGPIMLDQPLPTTAEFPFDASHQPLRAITYMHQILIGLFISAHLCVNAFMALLLWLASARFKLLIEELRTITNIYDFAKCIKKHQKLIEYAGEVALTVRPFALVTVFFSTIALIIFGLVFIAKVSAALKIQCILLSICALLEVFMYAWPAEHLIHISTNVAQAVFEIDWYAESEYFRKNLQMVIMRSQKPILVVLPCGLPSLSLRYYASNIAFEMEYFCDSMNPHEEIVIQRYIDKCAAFYGVSVLIFYFITIAVTGIVPALLHQPFPLIVEYPFDVYHQPLKTIIYAHQTIVAFIVSGQLCLNTFVAAVLWFASAKFEIIIEELKTFTDVNKLTKCIKKHQKILDNNMSQAAFDIDWYNQSSKIRKLLQIIMMRSQKVVTIGVPCITPSISFNYLTSYCSIILSYFTTLHILLNTD</sequence>
<accession>A0A195CPP1</accession>
<dbReference type="GO" id="GO:0004984">
    <property type="term" value="F:olfactory receptor activity"/>
    <property type="evidence" value="ECO:0007669"/>
    <property type="project" value="InterPro"/>
</dbReference>
<evidence type="ECO:0000256" key="2">
    <source>
        <dbReference type="ARBA" id="ARBA00022475"/>
    </source>
</evidence>
<protein>
    <submittedName>
        <fullName evidence="11">Odorant receptor 47b</fullName>
    </submittedName>
</protein>
<evidence type="ECO:0000256" key="8">
    <source>
        <dbReference type="ARBA" id="ARBA00023170"/>
    </source>
</evidence>
<feature type="transmembrane region" description="Helical" evidence="10">
    <location>
        <begin position="742"/>
        <end position="767"/>
    </location>
</feature>
<feature type="transmembrane region" description="Helical" evidence="10">
    <location>
        <begin position="170"/>
        <end position="202"/>
    </location>
</feature>
<feature type="transmembrane region" description="Helical" evidence="10">
    <location>
        <begin position="42"/>
        <end position="61"/>
    </location>
</feature>
<evidence type="ECO:0000256" key="9">
    <source>
        <dbReference type="ARBA" id="ARBA00023224"/>
    </source>
</evidence>
<evidence type="ECO:0000256" key="7">
    <source>
        <dbReference type="ARBA" id="ARBA00023136"/>
    </source>
</evidence>
<gene>
    <name evidence="11" type="ORF">ALC62_07069</name>
</gene>
<keyword evidence="8 11" id="KW-0675">Receptor</keyword>
<keyword evidence="12" id="KW-1185">Reference proteome</keyword>
<dbReference type="Pfam" id="PF02949">
    <property type="entry name" value="7tm_6"/>
    <property type="match status" value="3"/>
</dbReference>
<name>A0A195CPP1_9HYME</name>
<keyword evidence="5" id="KW-0552">Olfaction</keyword>
<reference evidence="11 12" key="1">
    <citation type="submission" date="2016-03" db="EMBL/GenBank/DDBJ databases">
        <title>Cyphomyrmex costatus WGS genome.</title>
        <authorList>
            <person name="Nygaard S."/>
            <person name="Hu H."/>
            <person name="Boomsma J."/>
            <person name="Zhang G."/>
        </authorList>
    </citation>
    <scope>NUCLEOTIDE SEQUENCE [LARGE SCALE GENOMIC DNA]</scope>
    <source>
        <strain evidence="11">MS0001</strain>
        <tissue evidence="11">Whole body</tissue>
    </source>
</reference>
<keyword evidence="6 10" id="KW-1133">Transmembrane helix</keyword>
<keyword evidence="3" id="KW-0716">Sensory transduction</keyword>
<dbReference type="InterPro" id="IPR004117">
    <property type="entry name" value="7tm6_olfct_rcpt"/>
</dbReference>
<keyword evidence="9" id="KW-0807">Transducer</keyword>
<feature type="transmembrane region" description="Helical" evidence="10">
    <location>
        <begin position="67"/>
        <end position="89"/>
    </location>
</feature>
<feature type="transmembrane region" description="Helical" evidence="10">
    <location>
        <begin position="538"/>
        <end position="560"/>
    </location>
</feature>
<feature type="transmembrane region" description="Helical" evidence="10">
    <location>
        <begin position="605"/>
        <end position="626"/>
    </location>
</feature>
<feature type="transmembrane region" description="Helical" evidence="10">
    <location>
        <begin position="796"/>
        <end position="818"/>
    </location>
</feature>
<dbReference type="EMBL" id="KQ977532">
    <property type="protein sequence ID" value="KYN02079.1"/>
    <property type="molecule type" value="Genomic_DNA"/>
</dbReference>
<dbReference type="Proteomes" id="UP000078542">
    <property type="component" value="Unassembled WGS sequence"/>
</dbReference>
<evidence type="ECO:0000256" key="10">
    <source>
        <dbReference type="SAM" id="Phobius"/>
    </source>
</evidence>
<evidence type="ECO:0000256" key="4">
    <source>
        <dbReference type="ARBA" id="ARBA00022692"/>
    </source>
</evidence>
<evidence type="ECO:0000256" key="3">
    <source>
        <dbReference type="ARBA" id="ARBA00022606"/>
    </source>
</evidence>
<proteinExistence type="predicted"/>
<feature type="transmembrane region" description="Helical" evidence="10">
    <location>
        <begin position="398"/>
        <end position="419"/>
    </location>
</feature>
<dbReference type="STRING" id="456900.A0A195CPP1"/>
<dbReference type="PANTHER" id="PTHR21137">
    <property type="entry name" value="ODORANT RECEPTOR"/>
    <property type="match status" value="1"/>
</dbReference>
<feature type="transmembrane region" description="Helical" evidence="10">
    <location>
        <begin position="488"/>
        <end position="510"/>
    </location>
</feature>
<dbReference type="GO" id="GO:0005549">
    <property type="term" value="F:odorant binding"/>
    <property type="evidence" value="ECO:0007669"/>
    <property type="project" value="InterPro"/>
</dbReference>
<organism evidence="11 12">
    <name type="scientific">Cyphomyrmex costatus</name>
    <dbReference type="NCBI Taxonomy" id="456900"/>
    <lineage>
        <taxon>Eukaryota</taxon>
        <taxon>Metazoa</taxon>
        <taxon>Ecdysozoa</taxon>
        <taxon>Arthropoda</taxon>
        <taxon>Hexapoda</taxon>
        <taxon>Insecta</taxon>
        <taxon>Pterygota</taxon>
        <taxon>Neoptera</taxon>
        <taxon>Endopterygota</taxon>
        <taxon>Hymenoptera</taxon>
        <taxon>Apocrita</taxon>
        <taxon>Aculeata</taxon>
        <taxon>Formicoidea</taxon>
        <taxon>Formicidae</taxon>
        <taxon>Myrmicinae</taxon>
        <taxon>Cyphomyrmex</taxon>
    </lineage>
</organism>
<feature type="transmembrane region" description="Helical" evidence="10">
    <location>
        <begin position="632"/>
        <end position="652"/>
    </location>
</feature>
<comment type="subcellular location">
    <subcellularLocation>
        <location evidence="1">Cell membrane</location>
        <topology evidence="1">Multi-pass membrane protein</topology>
    </subcellularLocation>
</comment>